<dbReference type="AlphaFoldDB" id="A0AAV7BMJ6"/>
<sequence>MGSGLWAEVSVLSHESARVCITSPVLLLQWSNFLGFYLVGRSSNVTIFVFYSVHYTETNVLCSFVYRVGGDPFLLPSWAPPLV</sequence>
<keyword evidence="2" id="KW-1185">Reference proteome</keyword>
<gene>
    <name evidence="1" type="ORF">GDO81_012458</name>
</gene>
<dbReference type="Proteomes" id="UP000824782">
    <property type="component" value="Unassembled WGS sequence"/>
</dbReference>
<dbReference type="EMBL" id="WNYA01000005">
    <property type="protein sequence ID" value="KAG8573577.1"/>
    <property type="molecule type" value="Genomic_DNA"/>
</dbReference>
<evidence type="ECO:0000313" key="2">
    <source>
        <dbReference type="Proteomes" id="UP000824782"/>
    </source>
</evidence>
<proteinExistence type="predicted"/>
<comment type="caution">
    <text evidence="1">The sequence shown here is derived from an EMBL/GenBank/DDBJ whole genome shotgun (WGS) entry which is preliminary data.</text>
</comment>
<protein>
    <submittedName>
        <fullName evidence="1">Uncharacterized protein</fullName>
    </submittedName>
</protein>
<name>A0AAV7BMJ6_ENGPU</name>
<accession>A0AAV7BMJ6</accession>
<reference evidence="1" key="1">
    <citation type="thesis" date="2020" institute="ProQuest LLC" country="789 East Eisenhower Parkway, Ann Arbor, MI, USA">
        <title>Comparative Genomics and Chromosome Evolution.</title>
        <authorList>
            <person name="Mudd A.B."/>
        </authorList>
    </citation>
    <scope>NUCLEOTIDE SEQUENCE</scope>
    <source>
        <strain evidence="1">237g6f4</strain>
        <tissue evidence="1">Blood</tissue>
    </source>
</reference>
<organism evidence="1 2">
    <name type="scientific">Engystomops pustulosus</name>
    <name type="common">Tungara frog</name>
    <name type="synonym">Physalaemus pustulosus</name>
    <dbReference type="NCBI Taxonomy" id="76066"/>
    <lineage>
        <taxon>Eukaryota</taxon>
        <taxon>Metazoa</taxon>
        <taxon>Chordata</taxon>
        <taxon>Craniata</taxon>
        <taxon>Vertebrata</taxon>
        <taxon>Euteleostomi</taxon>
        <taxon>Amphibia</taxon>
        <taxon>Batrachia</taxon>
        <taxon>Anura</taxon>
        <taxon>Neobatrachia</taxon>
        <taxon>Hyloidea</taxon>
        <taxon>Leptodactylidae</taxon>
        <taxon>Leiuperinae</taxon>
        <taxon>Engystomops</taxon>
    </lineage>
</organism>
<evidence type="ECO:0000313" key="1">
    <source>
        <dbReference type="EMBL" id="KAG8573577.1"/>
    </source>
</evidence>